<keyword evidence="1" id="KW-0812">Transmembrane</keyword>
<comment type="caution">
    <text evidence="2">The sequence shown here is derived from an EMBL/GenBank/DDBJ whole genome shotgun (WGS) entry which is preliminary data.</text>
</comment>
<feature type="transmembrane region" description="Helical" evidence="1">
    <location>
        <begin position="46"/>
        <end position="66"/>
    </location>
</feature>
<feature type="transmembrane region" description="Helical" evidence="1">
    <location>
        <begin position="93"/>
        <end position="111"/>
    </location>
</feature>
<keyword evidence="1" id="KW-1133">Transmembrane helix</keyword>
<dbReference type="RefSeq" id="WP_206872935.1">
    <property type="nucleotide sequence ID" value="NZ_BMBA01000012.1"/>
</dbReference>
<dbReference type="EMBL" id="BMBA01000012">
    <property type="protein sequence ID" value="GFZ34447.1"/>
    <property type="molecule type" value="Genomic_DNA"/>
</dbReference>
<organism evidence="2 3">
    <name type="scientific">Clostridium zeae</name>
    <dbReference type="NCBI Taxonomy" id="2759022"/>
    <lineage>
        <taxon>Bacteria</taxon>
        <taxon>Bacillati</taxon>
        <taxon>Bacillota</taxon>
        <taxon>Clostridia</taxon>
        <taxon>Eubacteriales</taxon>
        <taxon>Clostridiaceae</taxon>
        <taxon>Clostridium</taxon>
    </lineage>
</organism>
<evidence type="ECO:0000313" key="2">
    <source>
        <dbReference type="EMBL" id="GFZ34447.1"/>
    </source>
</evidence>
<evidence type="ECO:0000256" key="1">
    <source>
        <dbReference type="SAM" id="Phobius"/>
    </source>
</evidence>
<reference evidence="2 3" key="1">
    <citation type="journal article" date="2021" name="Int. J. Syst. Evol. Microbiol.">
        <title>Clostridium zeae sp. nov., isolated from corn silage.</title>
        <authorList>
            <person name="Kobayashi H."/>
            <person name="Tanizawa Y."/>
            <person name="Yagura M."/>
            <person name="Sakamoto M."/>
            <person name="Ohkuma M."/>
            <person name="Tohno M."/>
        </authorList>
    </citation>
    <scope>NUCLEOTIDE SEQUENCE [LARGE SCALE GENOMIC DNA]</scope>
    <source>
        <strain evidence="2 3">CSC2</strain>
    </source>
</reference>
<proteinExistence type="predicted"/>
<sequence>MASLYVLFMLLSYVFTIIKLIKSYNDRVLNVGLIREKWFEYKSSSKVDLILNIVAVIAIISFYTTIVSNDKDIPQDTSTVWGWFHSLEKPKSIYSVQFAVIITMIIVLLFFEIKKMRSNTIISKEGILTVDGELIPWGRVEEVDEGYSSDYAINKVIKVKVNGKKPKDKMWTIKLIVPKYELKDTLIAIRNAINLNRDE</sequence>
<gene>
    <name evidence="2" type="ORF">CSC2_49730</name>
</gene>
<accession>A0ABQ1EHZ2</accession>
<dbReference type="Proteomes" id="UP000663802">
    <property type="component" value="Unassembled WGS sequence"/>
</dbReference>
<evidence type="ECO:0000313" key="3">
    <source>
        <dbReference type="Proteomes" id="UP000663802"/>
    </source>
</evidence>
<name>A0ABQ1EHZ2_9CLOT</name>
<protein>
    <recommendedName>
        <fullName evidence="4">DUF5673 domain-containing protein</fullName>
    </recommendedName>
</protein>
<feature type="transmembrane region" description="Helical" evidence="1">
    <location>
        <begin position="6"/>
        <end position="25"/>
    </location>
</feature>
<keyword evidence="1" id="KW-0472">Membrane</keyword>
<keyword evidence="3" id="KW-1185">Reference proteome</keyword>
<evidence type="ECO:0008006" key="4">
    <source>
        <dbReference type="Google" id="ProtNLM"/>
    </source>
</evidence>